<dbReference type="Proteomes" id="UP000470470">
    <property type="component" value="Unassembled WGS sequence"/>
</dbReference>
<reference evidence="2 3" key="1">
    <citation type="submission" date="2020-02" db="EMBL/GenBank/DDBJ databases">
        <title>The whole genome sequence of CPCC 205119.</title>
        <authorList>
            <person name="Jiang Z."/>
        </authorList>
    </citation>
    <scope>NUCLEOTIDE SEQUENCE [LARGE SCALE GENOMIC DNA]</scope>
    <source>
        <strain evidence="2 3">CPCC 205119</strain>
    </source>
</reference>
<name>A0A7K3WGH5_9ACTN</name>
<dbReference type="EMBL" id="JAAGWK010000015">
    <property type="protein sequence ID" value="NEL54603.1"/>
    <property type="molecule type" value="Genomic_DNA"/>
</dbReference>
<sequence>MTAATKNSAAASTDDHEDRAARVTGPAPRTSLDELARAQEELTLEIRGLVARQVLEHTGTDDERERAGRLVTLARADLLGQLREQEQEQARRQLDQATRSTEDAVDGVVRSVTTVVRSLVPAALVRPEDLIEAAYTVADQGLRVSRRLALSVTGSVRSLTTGL</sequence>
<feature type="compositionally biased region" description="Low complexity" evidence="1">
    <location>
        <begin position="1"/>
        <end position="12"/>
    </location>
</feature>
<protein>
    <submittedName>
        <fullName evidence="2">Uncharacterized protein</fullName>
    </submittedName>
</protein>
<dbReference type="AlphaFoldDB" id="A0A7K3WGH5"/>
<dbReference type="RefSeq" id="WP_152731028.1">
    <property type="nucleotide sequence ID" value="NZ_JAABOZ010000001.1"/>
</dbReference>
<proteinExistence type="predicted"/>
<comment type="caution">
    <text evidence="2">The sequence shown here is derived from an EMBL/GenBank/DDBJ whole genome shotgun (WGS) entry which is preliminary data.</text>
</comment>
<keyword evidence="3" id="KW-1185">Reference proteome</keyword>
<accession>A0A7K3WGH5</accession>
<organism evidence="2 3">
    <name type="scientific">Goekera deserti</name>
    <dbReference type="NCBI Taxonomy" id="2497753"/>
    <lineage>
        <taxon>Bacteria</taxon>
        <taxon>Bacillati</taxon>
        <taxon>Actinomycetota</taxon>
        <taxon>Actinomycetes</taxon>
        <taxon>Geodermatophilales</taxon>
        <taxon>Geodermatophilaceae</taxon>
        <taxon>Goekera</taxon>
    </lineage>
</organism>
<feature type="region of interest" description="Disordered" evidence="1">
    <location>
        <begin position="1"/>
        <end position="35"/>
    </location>
</feature>
<evidence type="ECO:0000313" key="3">
    <source>
        <dbReference type="Proteomes" id="UP000470470"/>
    </source>
</evidence>
<evidence type="ECO:0000313" key="2">
    <source>
        <dbReference type="EMBL" id="NEL54603.1"/>
    </source>
</evidence>
<evidence type="ECO:0000256" key="1">
    <source>
        <dbReference type="SAM" id="MobiDB-lite"/>
    </source>
</evidence>
<gene>
    <name evidence="2" type="ORF">G1H19_11385</name>
</gene>